<feature type="repeat" description="ANK" evidence="1">
    <location>
        <begin position="69"/>
        <end position="100"/>
    </location>
</feature>
<dbReference type="Proteomes" id="UP000192783">
    <property type="component" value="Unassembled WGS sequence"/>
</dbReference>
<dbReference type="AlphaFoldDB" id="A0A1W1XWX2"/>
<keyword evidence="3" id="KW-1185">Reference proteome</keyword>
<evidence type="ECO:0000313" key="2">
    <source>
        <dbReference type="EMBL" id="SMC28018.1"/>
    </source>
</evidence>
<dbReference type="PROSITE" id="PS50088">
    <property type="entry name" value="ANK_REPEAT"/>
    <property type="match status" value="1"/>
</dbReference>
<sequence>MFFGAPEVKVELRDGRIARVEVVRGAPCGATWEAAQRMVGCPAAEAPVRYSLETQYFCSADPSNWDPLYGKSPVHFAAEVHKHALRKALEDLGLDLDAES</sequence>
<dbReference type="PROSITE" id="PS50297">
    <property type="entry name" value="ANK_REP_REGION"/>
    <property type="match status" value="1"/>
</dbReference>
<evidence type="ECO:0000256" key="1">
    <source>
        <dbReference type="PROSITE-ProRule" id="PRU00023"/>
    </source>
</evidence>
<organism evidence="2 3">
    <name type="scientific">Desulfacinum hydrothermale DSM 13146</name>
    <dbReference type="NCBI Taxonomy" id="1121390"/>
    <lineage>
        <taxon>Bacteria</taxon>
        <taxon>Pseudomonadati</taxon>
        <taxon>Thermodesulfobacteriota</taxon>
        <taxon>Syntrophobacteria</taxon>
        <taxon>Syntrophobacterales</taxon>
        <taxon>Syntrophobacteraceae</taxon>
        <taxon>Desulfacinum</taxon>
    </lineage>
</organism>
<dbReference type="InterPro" id="IPR003745">
    <property type="entry name" value="DUF166"/>
</dbReference>
<dbReference type="Pfam" id="PF02593">
    <property type="entry name" value="DUF166"/>
    <property type="match status" value="1"/>
</dbReference>
<reference evidence="2 3" key="1">
    <citation type="submission" date="2017-04" db="EMBL/GenBank/DDBJ databases">
        <authorList>
            <person name="Afonso C.L."/>
            <person name="Miller P.J."/>
            <person name="Scott M.A."/>
            <person name="Spackman E."/>
            <person name="Goraichik I."/>
            <person name="Dimitrov K.M."/>
            <person name="Suarez D.L."/>
            <person name="Swayne D.E."/>
        </authorList>
    </citation>
    <scope>NUCLEOTIDE SEQUENCE [LARGE SCALE GENOMIC DNA]</scope>
    <source>
        <strain evidence="2 3">DSM 13146</strain>
    </source>
</reference>
<proteinExistence type="predicted"/>
<dbReference type="EMBL" id="FWXF01000026">
    <property type="protein sequence ID" value="SMC28018.1"/>
    <property type="molecule type" value="Genomic_DNA"/>
</dbReference>
<name>A0A1W1XWX2_9BACT</name>
<dbReference type="InterPro" id="IPR002110">
    <property type="entry name" value="Ankyrin_rpt"/>
</dbReference>
<accession>A0A1W1XWX2</accession>
<keyword evidence="1" id="KW-0040">ANK repeat</keyword>
<dbReference type="STRING" id="1121390.SAMN02746041_03156"/>
<protein>
    <submittedName>
        <fullName evidence="2">Uncharacterized protein</fullName>
    </submittedName>
</protein>
<evidence type="ECO:0000313" key="3">
    <source>
        <dbReference type="Proteomes" id="UP000192783"/>
    </source>
</evidence>
<gene>
    <name evidence="2" type="ORF">SAMN02746041_03156</name>
</gene>